<dbReference type="GO" id="GO:0006282">
    <property type="term" value="P:regulation of DNA repair"/>
    <property type="evidence" value="ECO:0007669"/>
    <property type="project" value="UniProtKB-UniRule"/>
</dbReference>
<dbReference type="InterPro" id="IPR053926">
    <property type="entry name" value="RecX_HTH_1st"/>
</dbReference>
<evidence type="ECO:0000256" key="1">
    <source>
        <dbReference type="ARBA" id="ARBA00004496"/>
    </source>
</evidence>
<comment type="subcellular location">
    <subcellularLocation>
        <location evidence="1 5">Cytoplasm</location>
    </subcellularLocation>
</comment>
<dbReference type="InterPro" id="IPR053924">
    <property type="entry name" value="RecX_HTH_2nd"/>
</dbReference>
<dbReference type="EMBL" id="SGWV01000001">
    <property type="protein sequence ID" value="RZS63329.1"/>
    <property type="molecule type" value="Genomic_DNA"/>
</dbReference>
<dbReference type="Pfam" id="PF21981">
    <property type="entry name" value="RecX_HTH3"/>
    <property type="match status" value="1"/>
</dbReference>
<evidence type="ECO:0000256" key="2">
    <source>
        <dbReference type="ARBA" id="ARBA00009695"/>
    </source>
</evidence>
<dbReference type="Proteomes" id="UP000293433">
    <property type="component" value="Unassembled WGS sequence"/>
</dbReference>
<feature type="domain" description="RecX third three-helical" evidence="8">
    <location>
        <begin position="99"/>
        <end position="142"/>
    </location>
</feature>
<evidence type="ECO:0000256" key="5">
    <source>
        <dbReference type="HAMAP-Rule" id="MF_01114"/>
    </source>
</evidence>
<evidence type="ECO:0000259" key="7">
    <source>
        <dbReference type="Pfam" id="PF02631"/>
    </source>
</evidence>
<accession>A0A4Q7MAR5</accession>
<organism evidence="10 11">
    <name type="scientific">Sphaerotilus mobilis</name>
    <dbReference type="NCBI Taxonomy" id="47994"/>
    <lineage>
        <taxon>Bacteria</taxon>
        <taxon>Pseudomonadati</taxon>
        <taxon>Pseudomonadota</taxon>
        <taxon>Betaproteobacteria</taxon>
        <taxon>Burkholderiales</taxon>
        <taxon>Sphaerotilaceae</taxon>
        <taxon>Sphaerotilus</taxon>
    </lineage>
</organism>
<comment type="function">
    <text evidence="5">Modulates RecA activity.</text>
</comment>
<proteinExistence type="inferred from homology"/>
<dbReference type="AlphaFoldDB" id="A0A4Q7MAR5"/>
<dbReference type="NCBIfam" id="NF001055">
    <property type="entry name" value="PRK00117.2-5"/>
    <property type="match status" value="1"/>
</dbReference>
<dbReference type="RefSeq" id="WP_130480001.1">
    <property type="nucleotide sequence ID" value="NZ_SGWV01000001.1"/>
</dbReference>
<evidence type="ECO:0000256" key="4">
    <source>
        <dbReference type="ARBA" id="ARBA00022490"/>
    </source>
</evidence>
<comment type="caution">
    <text evidence="10">The sequence shown here is derived from an EMBL/GenBank/DDBJ whole genome shotgun (WGS) entry which is preliminary data.</text>
</comment>
<dbReference type="PANTHER" id="PTHR33602:SF1">
    <property type="entry name" value="REGULATORY PROTEIN RECX FAMILY PROTEIN"/>
    <property type="match status" value="1"/>
</dbReference>
<sequence>MATTPLSLKARALKLLTAREHSRAELERKLTPHLQPGDDLEAVLDELTRRGFLDEARYVESVVHRRAARSGARLIRQELQAQGIAPEQMAAALDVLRDSELGRARDLWMRRYGGPPADGREAARQQRFLLSRGFSSDVVRQLVRWRGGQTSGSDETNDAIDPEQDLSDSMD</sequence>
<gene>
    <name evidence="5" type="primary">recX</name>
    <name evidence="10" type="ORF">EV685_0045</name>
</gene>
<feature type="compositionally biased region" description="Acidic residues" evidence="6">
    <location>
        <begin position="155"/>
        <end position="171"/>
    </location>
</feature>
<evidence type="ECO:0000313" key="11">
    <source>
        <dbReference type="Proteomes" id="UP000293433"/>
    </source>
</evidence>
<dbReference type="GO" id="GO:0005737">
    <property type="term" value="C:cytoplasm"/>
    <property type="evidence" value="ECO:0007669"/>
    <property type="project" value="UniProtKB-SubCell"/>
</dbReference>
<dbReference type="Pfam" id="PF02631">
    <property type="entry name" value="RecX_HTH2"/>
    <property type="match status" value="1"/>
</dbReference>
<dbReference type="OrthoDB" id="5295441at2"/>
<keyword evidence="11" id="KW-1185">Reference proteome</keyword>
<keyword evidence="4 5" id="KW-0963">Cytoplasm</keyword>
<evidence type="ECO:0000259" key="9">
    <source>
        <dbReference type="Pfam" id="PF21982"/>
    </source>
</evidence>
<feature type="domain" description="RecX first three-helical" evidence="9">
    <location>
        <begin position="9"/>
        <end position="47"/>
    </location>
</feature>
<dbReference type="Gene3D" id="1.10.10.10">
    <property type="entry name" value="Winged helix-like DNA-binding domain superfamily/Winged helix DNA-binding domain"/>
    <property type="match status" value="3"/>
</dbReference>
<protein>
    <recommendedName>
        <fullName evidence="3 5">Regulatory protein RecX</fullName>
    </recommendedName>
</protein>
<dbReference type="Pfam" id="PF21982">
    <property type="entry name" value="RecX_HTH1"/>
    <property type="match status" value="1"/>
</dbReference>
<dbReference type="HAMAP" id="MF_01114">
    <property type="entry name" value="RecX"/>
    <property type="match status" value="1"/>
</dbReference>
<dbReference type="InterPro" id="IPR053925">
    <property type="entry name" value="RecX_HTH_3rd"/>
</dbReference>
<evidence type="ECO:0000256" key="6">
    <source>
        <dbReference type="SAM" id="MobiDB-lite"/>
    </source>
</evidence>
<reference evidence="10 11" key="1">
    <citation type="submission" date="2019-02" db="EMBL/GenBank/DDBJ databases">
        <title>Genomic Encyclopedia of Type Strains, Phase IV (KMG-IV): sequencing the most valuable type-strain genomes for metagenomic binning, comparative biology and taxonomic classification.</title>
        <authorList>
            <person name="Goeker M."/>
        </authorList>
    </citation>
    <scope>NUCLEOTIDE SEQUENCE [LARGE SCALE GENOMIC DNA]</scope>
    <source>
        <strain evidence="10 11">DSM 10617</strain>
    </source>
</reference>
<dbReference type="InterPro" id="IPR036388">
    <property type="entry name" value="WH-like_DNA-bd_sf"/>
</dbReference>
<comment type="similarity">
    <text evidence="2 5">Belongs to the RecX family.</text>
</comment>
<dbReference type="PANTHER" id="PTHR33602">
    <property type="entry name" value="REGULATORY PROTEIN RECX FAMILY PROTEIN"/>
    <property type="match status" value="1"/>
</dbReference>
<dbReference type="InterPro" id="IPR003783">
    <property type="entry name" value="Regulatory_RecX"/>
</dbReference>
<evidence type="ECO:0000313" key="10">
    <source>
        <dbReference type="EMBL" id="RZS63329.1"/>
    </source>
</evidence>
<feature type="region of interest" description="Disordered" evidence="6">
    <location>
        <begin position="145"/>
        <end position="171"/>
    </location>
</feature>
<evidence type="ECO:0000259" key="8">
    <source>
        <dbReference type="Pfam" id="PF21981"/>
    </source>
</evidence>
<name>A0A4Q7MAR5_9BURK</name>
<feature type="domain" description="RecX second three-helical" evidence="7">
    <location>
        <begin position="54"/>
        <end position="93"/>
    </location>
</feature>
<evidence type="ECO:0000256" key="3">
    <source>
        <dbReference type="ARBA" id="ARBA00018111"/>
    </source>
</evidence>